<keyword evidence="10" id="KW-0282">Flagellum</keyword>
<dbReference type="PANTHER" id="PTHR34040:SF2">
    <property type="entry name" value="FLAGELLAR BIOSYNTHETIC PROTEIN FLIQ"/>
    <property type="match status" value="1"/>
</dbReference>
<dbReference type="NCBIfam" id="TIGR01402">
    <property type="entry name" value="fliQ"/>
    <property type="match status" value="1"/>
</dbReference>
<dbReference type="PRINTS" id="PR00952">
    <property type="entry name" value="TYPE3IMQPROT"/>
</dbReference>
<gene>
    <name evidence="9 10" type="primary">fliQ</name>
    <name evidence="10" type="ORF">ACFOGJ_09130</name>
</gene>
<dbReference type="Proteomes" id="UP001595528">
    <property type="component" value="Unassembled WGS sequence"/>
</dbReference>
<proteinExistence type="inferred from homology"/>
<evidence type="ECO:0000256" key="1">
    <source>
        <dbReference type="ARBA" id="ARBA00004651"/>
    </source>
</evidence>
<dbReference type="InterPro" id="IPR006305">
    <property type="entry name" value="FliQ"/>
</dbReference>
<evidence type="ECO:0000313" key="10">
    <source>
        <dbReference type="EMBL" id="MFC3227391.1"/>
    </source>
</evidence>
<dbReference type="RefSeq" id="WP_379899558.1">
    <property type="nucleotide sequence ID" value="NZ_JBHRTR010000023.1"/>
</dbReference>
<evidence type="ECO:0000313" key="11">
    <source>
        <dbReference type="Proteomes" id="UP001595528"/>
    </source>
</evidence>
<evidence type="ECO:0000256" key="9">
    <source>
        <dbReference type="RuleBase" id="RU364090"/>
    </source>
</evidence>
<evidence type="ECO:0000256" key="3">
    <source>
        <dbReference type="ARBA" id="ARBA00021718"/>
    </source>
</evidence>
<evidence type="ECO:0000256" key="2">
    <source>
        <dbReference type="ARBA" id="ARBA00006156"/>
    </source>
</evidence>
<evidence type="ECO:0000256" key="7">
    <source>
        <dbReference type="ARBA" id="ARBA00023136"/>
    </source>
</evidence>
<keyword evidence="6 9" id="KW-1133">Transmembrane helix</keyword>
<feature type="transmembrane region" description="Helical" evidence="9">
    <location>
        <begin position="49"/>
        <end position="70"/>
    </location>
</feature>
<keyword evidence="8 9" id="KW-0975">Bacterial flagellum</keyword>
<dbReference type="PIRSF" id="PIRSF004669">
    <property type="entry name" value="FliQ"/>
    <property type="match status" value="1"/>
</dbReference>
<feature type="transmembrane region" description="Helical" evidence="9">
    <location>
        <begin position="13"/>
        <end position="37"/>
    </location>
</feature>
<sequence>MDTADVLDIANDAIWTLLAVAGPSMAVATVVGVLIALFQALTQIQEMTLTFVPKIVTIMLSLLIFLPFMMTSMIELMQRMMARVVGLS</sequence>
<protein>
    <recommendedName>
        <fullName evidence="3 9">Flagellar biosynthetic protein FliQ</fullName>
    </recommendedName>
</protein>
<keyword evidence="7 9" id="KW-0472">Membrane</keyword>
<dbReference type="InterPro" id="IPR002191">
    <property type="entry name" value="Bac_export_3"/>
</dbReference>
<dbReference type="NCBIfam" id="NF004671">
    <property type="entry name" value="PRK06010.1"/>
    <property type="match status" value="1"/>
</dbReference>
<accession>A0ABV7KZ35</accession>
<comment type="similarity">
    <text evidence="2 9">Belongs to the FliQ/MopD/SpaQ family.</text>
</comment>
<comment type="caution">
    <text evidence="10">The sequence shown here is derived from an EMBL/GenBank/DDBJ whole genome shotgun (WGS) entry which is preliminary data.</text>
</comment>
<dbReference type="EMBL" id="JBHRTR010000023">
    <property type="protein sequence ID" value="MFC3227391.1"/>
    <property type="molecule type" value="Genomic_DNA"/>
</dbReference>
<reference evidence="11" key="1">
    <citation type="journal article" date="2019" name="Int. J. Syst. Evol. Microbiol.">
        <title>The Global Catalogue of Microorganisms (GCM) 10K type strain sequencing project: providing services to taxonomists for standard genome sequencing and annotation.</title>
        <authorList>
            <consortium name="The Broad Institute Genomics Platform"/>
            <consortium name="The Broad Institute Genome Sequencing Center for Infectious Disease"/>
            <person name="Wu L."/>
            <person name="Ma J."/>
        </authorList>
    </citation>
    <scope>NUCLEOTIDE SEQUENCE [LARGE SCALE GENOMIC DNA]</scope>
    <source>
        <strain evidence="11">KCTC 42964</strain>
    </source>
</reference>
<comment type="function">
    <text evidence="9">Role in flagellar biosynthesis.</text>
</comment>
<evidence type="ECO:0000256" key="8">
    <source>
        <dbReference type="ARBA" id="ARBA00023143"/>
    </source>
</evidence>
<dbReference type="PANTHER" id="PTHR34040">
    <property type="entry name" value="FLAGELLAR BIOSYNTHETIC PROTEIN FLIQ"/>
    <property type="match status" value="1"/>
</dbReference>
<keyword evidence="4 9" id="KW-1003">Cell membrane</keyword>
<comment type="subcellular location">
    <subcellularLocation>
        <location evidence="1 9">Cell membrane</location>
        <topology evidence="1">Multi-pass membrane protein</topology>
    </subcellularLocation>
    <subcellularLocation>
        <location evidence="9">Bacterial flagellum basal body</location>
    </subcellularLocation>
</comment>
<keyword evidence="5 9" id="KW-0812">Transmembrane</keyword>
<evidence type="ECO:0000256" key="5">
    <source>
        <dbReference type="ARBA" id="ARBA00022692"/>
    </source>
</evidence>
<evidence type="ECO:0000256" key="4">
    <source>
        <dbReference type="ARBA" id="ARBA00022475"/>
    </source>
</evidence>
<keyword evidence="11" id="KW-1185">Reference proteome</keyword>
<keyword evidence="10" id="KW-0969">Cilium</keyword>
<dbReference type="Pfam" id="PF01313">
    <property type="entry name" value="Bac_export_3"/>
    <property type="match status" value="1"/>
</dbReference>
<keyword evidence="10" id="KW-0966">Cell projection</keyword>
<evidence type="ECO:0000256" key="6">
    <source>
        <dbReference type="ARBA" id="ARBA00022989"/>
    </source>
</evidence>
<name>A0ABV7KZ35_9PROT</name>
<organism evidence="10 11">
    <name type="scientific">Marinibaculum pumilum</name>
    <dbReference type="NCBI Taxonomy" id="1766165"/>
    <lineage>
        <taxon>Bacteria</taxon>
        <taxon>Pseudomonadati</taxon>
        <taxon>Pseudomonadota</taxon>
        <taxon>Alphaproteobacteria</taxon>
        <taxon>Rhodospirillales</taxon>
        <taxon>Rhodospirillaceae</taxon>
        <taxon>Marinibaculum</taxon>
    </lineage>
</organism>